<comment type="caution">
    <text evidence="1">The sequence shown here is derived from an EMBL/GenBank/DDBJ whole genome shotgun (WGS) entry which is preliminary data.</text>
</comment>
<organism evidence="1 2">
    <name type="scientific">Linderina macrospora</name>
    <dbReference type="NCBI Taxonomy" id="4868"/>
    <lineage>
        <taxon>Eukaryota</taxon>
        <taxon>Fungi</taxon>
        <taxon>Fungi incertae sedis</taxon>
        <taxon>Zoopagomycota</taxon>
        <taxon>Kickxellomycotina</taxon>
        <taxon>Kickxellomycetes</taxon>
        <taxon>Kickxellales</taxon>
        <taxon>Kickxellaceae</taxon>
        <taxon>Linderina</taxon>
    </lineage>
</organism>
<sequence>MSQQDNNIKVIARFRPPNSLEKKSGSTSVIDIEDESTVAIKVSQHTRNEKTHGLAQPWARSPTAPAEMYLLNLFALILL</sequence>
<accession>A0ACC1J5N5</accession>
<dbReference type="EMBL" id="JANBPW010003071">
    <property type="protein sequence ID" value="KAJ1938738.1"/>
    <property type="molecule type" value="Genomic_DNA"/>
</dbReference>
<keyword evidence="2" id="KW-1185">Reference proteome</keyword>
<evidence type="ECO:0000313" key="2">
    <source>
        <dbReference type="Proteomes" id="UP001150603"/>
    </source>
</evidence>
<name>A0ACC1J5N5_9FUNG</name>
<evidence type="ECO:0000313" key="1">
    <source>
        <dbReference type="EMBL" id="KAJ1938738.1"/>
    </source>
</evidence>
<protein>
    <submittedName>
        <fullName evidence="1">Uncharacterized protein</fullName>
    </submittedName>
</protein>
<proteinExistence type="predicted"/>
<dbReference type="Proteomes" id="UP001150603">
    <property type="component" value="Unassembled WGS sequence"/>
</dbReference>
<reference evidence="1" key="1">
    <citation type="submission" date="2022-07" db="EMBL/GenBank/DDBJ databases">
        <title>Phylogenomic reconstructions and comparative analyses of Kickxellomycotina fungi.</title>
        <authorList>
            <person name="Reynolds N.K."/>
            <person name="Stajich J.E."/>
            <person name="Barry K."/>
            <person name="Grigoriev I.V."/>
            <person name="Crous P."/>
            <person name="Smith M.E."/>
        </authorList>
    </citation>
    <scope>NUCLEOTIDE SEQUENCE</scope>
    <source>
        <strain evidence="1">NRRL 5244</strain>
    </source>
</reference>
<gene>
    <name evidence="1" type="ORF">FBU59_004348</name>
</gene>